<proteinExistence type="predicted"/>
<dbReference type="GO" id="GO:0035925">
    <property type="term" value="F:mRNA 3'-UTR AU-rich region binding"/>
    <property type="evidence" value="ECO:0007669"/>
    <property type="project" value="TreeGrafter"/>
</dbReference>
<name>A0A1E5XQC3_9HYPH</name>
<organism evidence="4 5">
    <name type="scientific">Devosia insulae DS-56</name>
    <dbReference type="NCBI Taxonomy" id="1116389"/>
    <lineage>
        <taxon>Bacteria</taxon>
        <taxon>Pseudomonadati</taxon>
        <taxon>Pseudomonadota</taxon>
        <taxon>Alphaproteobacteria</taxon>
        <taxon>Hyphomicrobiales</taxon>
        <taxon>Devosiaceae</taxon>
        <taxon>Devosia</taxon>
    </lineage>
</organism>
<dbReference type="InterPro" id="IPR020843">
    <property type="entry name" value="ER"/>
</dbReference>
<feature type="domain" description="Enoyl reductase (ER)" evidence="3">
    <location>
        <begin position="10"/>
        <end position="327"/>
    </location>
</feature>
<keyword evidence="5" id="KW-1185">Reference proteome</keyword>
<dbReference type="PANTHER" id="PTHR48106">
    <property type="entry name" value="QUINONE OXIDOREDUCTASE PIG3-RELATED"/>
    <property type="match status" value="1"/>
</dbReference>
<dbReference type="Proteomes" id="UP000095463">
    <property type="component" value="Unassembled WGS sequence"/>
</dbReference>
<dbReference type="GO" id="GO:0005829">
    <property type="term" value="C:cytosol"/>
    <property type="evidence" value="ECO:0007669"/>
    <property type="project" value="TreeGrafter"/>
</dbReference>
<evidence type="ECO:0000313" key="4">
    <source>
        <dbReference type="EMBL" id="OEO30779.1"/>
    </source>
</evidence>
<dbReference type="Pfam" id="PF13602">
    <property type="entry name" value="ADH_zinc_N_2"/>
    <property type="match status" value="1"/>
</dbReference>
<dbReference type="OrthoDB" id="7355832at2"/>
<dbReference type="RefSeq" id="WP_069910031.1">
    <property type="nucleotide sequence ID" value="NZ_LAJE02000187.1"/>
</dbReference>
<dbReference type="SUPFAM" id="SSF51735">
    <property type="entry name" value="NAD(P)-binding Rossmann-fold domains"/>
    <property type="match status" value="1"/>
</dbReference>
<evidence type="ECO:0000256" key="2">
    <source>
        <dbReference type="ARBA" id="ARBA00023002"/>
    </source>
</evidence>
<dbReference type="SUPFAM" id="SSF50129">
    <property type="entry name" value="GroES-like"/>
    <property type="match status" value="1"/>
</dbReference>
<dbReference type="GO" id="GO:0070402">
    <property type="term" value="F:NADPH binding"/>
    <property type="evidence" value="ECO:0007669"/>
    <property type="project" value="TreeGrafter"/>
</dbReference>
<dbReference type="AlphaFoldDB" id="A0A1E5XQC3"/>
<gene>
    <name evidence="4" type="ORF">VW23_019640</name>
</gene>
<evidence type="ECO:0000256" key="1">
    <source>
        <dbReference type="ARBA" id="ARBA00022857"/>
    </source>
</evidence>
<dbReference type="InterPro" id="IPR011032">
    <property type="entry name" value="GroES-like_sf"/>
</dbReference>
<dbReference type="Gene3D" id="3.40.50.720">
    <property type="entry name" value="NAD(P)-binding Rossmann-like Domain"/>
    <property type="match status" value="1"/>
</dbReference>
<reference evidence="4 5" key="1">
    <citation type="journal article" date="2015" name="Genome Announc.">
        <title>Genome Assemblies of Three Soil-Associated Devosia species: D. insulae, D. limi, and D. soli.</title>
        <authorList>
            <person name="Hassan Y.I."/>
            <person name="Lepp D."/>
            <person name="Zhou T."/>
        </authorList>
    </citation>
    <scope>NUCLEOTIDE SEQUENCE [LARGE SCALE GENOMIC DNA]</scope>
    <source>
        <strain evidence="4 5">DS-56</strain>
    </source>
</reference>
<comment type="caution">
    <text evidence="4">The sequence shown here is derived from an EMBL/GenBank/DDBJ whole genome shotgun (WGS) entry which is preliminary data.</text>
</comment>
<dbReference type="InterPro" id="IPR036291">
    <property type="entry name" value="NAD(P)-bd_dom_sf"/>
</dbReference>
<dbReference type="Gene3D" id="3.90.180.10">
    <property type="entry name" value="Medium-chain alcohol dehydrogenases, catalytic domain"/>
    <property type="match status" value="1"/>
</dbReference>
<dbReference type="PANTHER" id="PTHR48106:SF13">
    <property type="entry name" value="QUINONE OXIDOREDUCTASE-RELATED"/>
    <property type="match status" value="1"/>
</dbReference>
<dbReference type="Pfam" id="PF08240">
    <property type="entry name" value="ADH_N"/>
    <property type="match status" value="1"/>
</dbReference>
<sequence length="329" mass="32928">MQVVSISAFGGPEELRFGEVPTPIAGPGQVLIKVEAIGLNLGDAIIRSGRSGLQLPMPFIPGGEVAGTVAAVGDGVSGLSVGDRVLGAIFAEPRLDGGYAEFVALSSDVAFRLPAAVSFDVAVALAVQGLTAELLLERNPVAGKSVLVHSAAGGVGQLLVRLARHGGAGRITGTVGSAAKRDAAMSAGADQVVVSATPDWGTGAPGPYDVIFDAAGGEITAASLPLLAPEGRYAVYGGASGIYPSFSPAQMAGVTAAAQTIAGFSLWSLLGDPARRGPALRASYGRLFGAVADGSLTVDIGHRFALADAAEAHRLIESRGSVGKIVLVP</sequence>
<dbReference type="GO" id="GO:0003960">
    <property type="term" value="F:quinone reductase (NADPH) activity"/>
    <property type="evidence" value="ECO:0007669"/>
    <property type="project" value="TreeGrafter"/>
</dbReference>
<dbReference type="SMART" id="SM00829">
    <property type="entry name" value="PKS_ER"/>
    <property type="match status" value="1"/>
</dbReference>
<protein>
    <recommendedName>
        <fullName evidence="3">Enoyl reductase (ER) domain-containing protein</fullName>
    </recommendedName>
</protein>
<evidence type="ECO:0000313" key="5">
    <source>
        <dbReference type="Proteomes" id="UP000095463"/>
    </source>
</evidence>
<keyword evidence="1" id="KW-0521">NADP</keyword>
<dbReference type="InterPro" id="IPR013154">
    <property type="entry name" value="ADH-like_N"/>
</dbReference>
<evidence type="ECO:0000259" key="3">
    <source>
        <dbReference type="SMART" id="SM00829"/>
    </source>
</evidence>
<accession>A0A1E5XQC3</accession>
<dbReference type="EMBL" id="LAJE02000187">
    <property type="protein sequence ID" value="OEO30779.1"/>
    <property type="molecule type" value="Genomic_DNA"/>
</dbReference>
<keyword evidence="2" id="KW-0560">Oxidoreductase</keyword>